<dbReference type="PROSITE" id="PS01248">
    <property type="entry name" value="EGF_LAM_1"/>
    <property type="match status" value="1"/>
</dbReference>
<dbReference type="PROSITE" id="PS50026">
    <property type="entry name" value="EGF_3"/>
    <property type="match status" value="1"/>
</dbReference>
<name>A0A1J1ITR9_9DIPT</name>
<evidence type="ECO:0000256" key="2">
    <source>
        <dbReference type="ARBA" id="ARBA00023157"/>
    </source>
</evidence>
<dbReference type="EMBL" id="CVRI01000059">
    <property type="protein sequence ID" value="CRL03643.1"/>
    <property type="molecule type" value="Genomic_DNA"/>
</dbReference>
<dbReference type="STRING" id="568069.A0A1J1ITR9"/>
<keyword evidence="4" id="KW-1133">Transmembrane helix</keyword>
<organism evidence="7 8">
    <name type="scientific">Clunio marinus</name>
    <dbReference type="NCBI Taxonomy" id="568069"/>
    <lineage>
        <taxon>Eukaryota</taxon>
        <taxon>Metazoa</taxon>
        <taxon>Ecdysozoa</taxon>
        <taxon>Arthropoda</taxon>
        <taxon>Hexapoda</taxon>
        <taxon>Insecta</taxon>
        <taxon>Pterygota</taxon>
        <taxon>Neoptera</taxon>
        <taxon>Endopterygota</taxon>
        <taxon>Diptera</taxon>
        <taxon>Nematocera</taxon>
        <taxon>Chironomoidea</taxon>
        <taxon>Chironomidae</taxon>
        <taxon>Clunio</taxon>
    </lineage>
</organism>
<dbReference type="AlphaFoldDB" id="A0A1J1ITR9"/>
<feature type="disulfide bond" evidence="3">
    <location>
        <begin position="182"/>
        <end position="191"/>
    </location>
</feature>
<dbReference type="OrthoDB" id="19903at2759"/>
<dbReference type="GO" id="GO:0048513">
    <property type="term" value="P:animal organ development"/>
    <property type="evidence" value="ECO:0007669"/>
    <property type="project" value="UniProtKB-ARBA"/>
</dbReference>
<evidence type="ECO:0000256" key="1">
    <source>
        <dbReference type="ARBA" id="ARBA00022536"/>
    </source>
</evidence>
<feature type="signal peptide" evidence="5">
    <location>
        <begin position="1"/>
        <end position="20"/>
    </location>
</feature>
<dbReference type="GO" id="GO:0048731">
    <property type="term" value="P:system development"/>
    <property type="evidence" value="ECO:0007669"/>
    <property type="project" value="UniProtKB-ARBA"/>
</dbReference>
<reference evidence="7 8" key="1">
    <citation type="submission" date="2015-04" db="EMBL/GenBank/DDBJ databases">
        <authorList>
            <person name="Syromyatnikov M.Y."/>
            <person name="Popov V.N."/>
        </authorList>
    </citation>
    <scope>NUCLEOTIDE SEQUENCE [LARGE SCALE GENOMIC DNA]</scope>
</reference>
<proteinExistence type="predicted"/>
<sequence>MHKLHILIFNILLTSTIVSCNLQPIIKDNFGTKDEKLKAEKQQKYPPCKSCAIFVDSFKKGLEKTQRGKHDGGDAHWEEQKLGSYKTSEVRLVEIQEMLCTDITRGEQQCLTIAEEHESDIEYWWKRQDEYPDFFEWFCIETLKVCCHPNYFGKDCLECTDCSGNGYCKGNGTRKGNGKCNCDKGYSGENCQQCSDGFYEAFKDESKLLCSQCHVACHEGCSGPGTKNCVKCKSGWFMKESEGCYDINECVEQSACPGENQFCVNSEGSYQCLECDKSCNGCDGDGPDMCVKCADGYELRDGMCTDLTNEKRDQYVTLTRYCLYLGLCVTVCIIFQNSTWLAAIFGIVVGVYISLSEYWLKTNPVPKSPSQKILEAAMGME</sequence>
<keyword evidence="5" id="KW-0732">Signal</keyword>
<keyword evidence="8" id="KW-1185">Reference proteome</keyword>
<dbReference type="InterPro" id="IPR009030">
    <property type="entry name" value="Growth_fac_rcpt_cys_sf"/>
</dbReference>
<evidence type="ECO:0000313" key="7">
    <source>
        <dbReference type="EMBL" id="CRL03643.1"/>
    </source>
</evidence>
<feature type="chain" id="PRO_5013153684" evidence="5">
    <location>
        <begin position="21"/>
        <end position="381"/>
    </location>
</feature>
<dbReference type="GO" id="GO:0005509">
    <property type="term" value="F:calcium ion binding"/>
    <property type="evidence" value="ECO:0007669"/>
    <property type="project" value="InterPro"/>
</dbReference>
<dbReference type="Gene3D" id="2.10.220.10">
    <property type="entry name" value="Hormone Receptor, Insulin-like Growth Factor Receptor 1, Chain A, domain 2"/>
    <property type="match status" value="1"/>
</dbReference>
<keyword evidence="4" id="KW-0472">Membrane</keyword>
<keyword evidence="4" id="KW-0812">Transmembrane</keyword>
<dbReference type="InterPro" id="IPR006212">
    <property type="entry name" value="Furin_repeat"/>
</dbReference>
<evidence type="ECO:0000256" key="5">
    <source>
        <dbReference type="SAM" id="SignalP"/>
    </source>
</evidence>
<dbReference type="InterPro" id="IPR000742">
    <property type="entry name" value="EGF"/>
</dbReference>
<dbReference type="SMART" id="SM00261">
    <property type="entry name" value="FU"/>
    <property type="match status" value="2"/>
</dbReference>
<keyword evidence="1 3" id="KW-0245">EGF-like domain</keyword>
<dbReference type="InterPro" id="IPR018097">
    <property type="entry name" value="EGF_Ca-bd_CS"/>
</dbReference>
<dbReference type="InterPro" id="IPR002049">
    <property type="entry name" value="LE_dom"/>
</dbReference>
<dbReference type="SUPFAM" id="SSF57184">
    <property type="entry name" value="Growth factor receptor domain"/>
    <property type="match status" value="1"/>
</dbReference>
<evidence type="ECO:0000313" key="8">
    <source>
        <dbReference type="Proteomes" id="UP000183832"/>
    </source>
</evidence>
<dbReference type="Proteomes" id="UP000183832">
    <property type="component" value="Unassembled WGS sequence"/>
</dbReference>
<dbReference type="PROSITE" id="PS01187">
    <property type="entry name" value="EGF_CA"/>
    <property type="match status" value="1"/>
</dbReference>
<dbReference type="PROSITE" id="PS00022">
    <property type="entry name" value="EGF_1"/>
    <property type="match status" value="1"/>
</dbReference>
<accession>A0A1J1ITR9</accession>
<feature type="transmembrane region" description="Helical" evidence="4">
    <location>
        <begin position="340"/>
        <end position="360"/>
    </location>
</feature>
<feature type="domain" description="EGF-like" evidence="6">
    <location>
        <begin position="155"/>
        <end position="192"/>
    </location>
</feature>
<protein>
    <submittedName>
        <fullName evidence="7">CLUMA_CG016174, isoform A</fullName>
    </submittedName>
</protein>
<keyword evidence="2 3" id="KW-1015">Disulfide bond</keyword>
<evidence type="ECO:0000256" key="4">
    <source>
        <dbReference type="SAM" id="Phobius"/>
    </source>
</evidence>
<comment type="caution">
    <text evidence="3">Lacks conserved residue(s) required for the propagation of feature annotation.</text>
</comment>
<dbReference type="CDD" id="cd00064">
    <property type="entry name" value="FU"/>
    <property type="match status" value="1"/>
</dbReference>
<evidence type="ECO:0000256" key="3">
    <source>
        <dbReference type="PROSITE-ProRule" id="PRU00076"/>
    </source>
</evidence>
<evidence type="ECO:0000259" key="6">
    <source>
        <dbReference type="PROSITE" id="PS50026"/>
    </source>
</evidence>
<dbReference type="PROSITE" id="PS51257">
    <property type="entry name" value="PROKAR_LIPOPROTEIN"/>
    <property type="match status" value="1"/>
</dbReference>
<gene>
    <name evidence="7" type="ORF">CLUMA_CG016174</name>
</gene>